<dbReference type="EMBL" id="UGOW01000001">
    <property type="protein sequence ID" value="STY18895.1"/>
    <property type="molecule type" value="Genomic_DNA"/>
</dbReference>
<keyword evidence="3" id="KW-1185">Reference proteome</keyword>
<dbReference type="EMBL" id="LNYR01000034">
    <property type="protein sequence ID" value="KTD46333.1"/>
    <property type="molecule type" value="Genomic_DNA"/>
</dbReference>
<dbReference type="Proteomes" id="UP000254230">
    <property type="component" value="Unassembled WGS sequence"/>
</dbReference>
<organism evidence="2 4">
    <name type="scientific">Legionella quateirensis</name>
    <dbReference type="NCBI Taxonomy" id="45072"/>
    <lineage>
        <taxon>Bacteria</taxon>
        <taxon>Pseudomonadati</taxon>
        <taxon>Pseudomonadota</taxon>
        <taxon>Gammaproteobacteria</taxon>
        <taxon>Legionellales</taxon>
        <taxon>Legionellaceae</taxon>
        <taxon>Legionella</taxon>
    </lineage>
</organism>
<accession>A0A378KWE9</accession>
<dbReference type="Proteomes" id="UP000054639">
    <property type="component" value="Unassembled WGS sequence"/>
</dbReference>
<name>A0A378KWE9_9GAMM</name>
<dbReference type="AlphaFoldDB" id="A0A378KWE9"/>
<reference evidence="2 4" key="2">
    <citation type="submission" date="2018-06" db="EMBL/GenBank/DDBJ databases">
        <authorList>
            <consortium name="Pathogen Informatics"/>
            <person name="Doyle S."/>
        </authorList>
    </citation>
    <scope>NUCLEOTIDE SEQUENCE [LARGE SCALE GENOMIC DNA]</scope>
    <source>
        <strain evidence="2 4">NCTC12376</strain>
    </source>
</reference>
<dbReference type="RefSeq" id="WP_058474580.1">
    <property type="nucleotide sequence ID" value="NZ_CAAAIL010000001.1"/>
</dbReference>
<proteinExistence type="predicted"/>
<reference evidence="1 3" key="1">
    <citation type="submission" date="2015-11" db="EMBL/GenBank/DDBJ databases">
        <title>Genomic analysis of 38 Legionella species identifies large and diverse effector repertoires.</title>
        <authorList>
            <person name="Burstein D."/>
            <person name="Amaro F."/>
            <person name="Zusman T."/>
            <person name="Lifshitz Z."/>
            <person name="Cohen O."/>
            <person name="Gilbert J.A."/>
            <person name="Pupko T."/>
            <person name="Shuman H.A."/>
            <person name="Segal G."/>
        </authorList>
    </citation>
    <scope>NUCLEOTIDE SEQUENCE [LARGE SCALE GENOMIC DNA]</scope>
    <source>
        <strain evidence="1 3">ATCC 49507</strain>
    </source>
</reference>
<gene>
    <name evidence="1" type="ORF">Lqua_2436</name>
    <name evidence="2" type="ORF">NCTC12376_02721</name>
</gene>
<sequence>MNGLEGQSGAELTVEQKHQTGVCLLALMKSPGLFFFEQRFANEMLRQVFPTPSSTSDVNITTPETKITVTDKGFRLDDGAEILWSDRDDIILTLEDSPKNPALG</sequence>
<evidence type="ECO:0000313" key="3">
    <source>
        <dbReference type="Proteomes" id="UP000054639"/>
    </source>
</evidence>
<evidence type="ECO:0000313" key="1">
    <source>
        <dbReference type="EMBL" id="KTD46333.1"/>
    </source>
</evidence>
<evidence type="ECO:0000313" key="4">
    <source>
        <dbReference type="Proteomes" id="UP000254230"/>
    </source>
</evidence>
<protein>
    <submittedName>
        <fullName evidence="2">Uncharacterized protein</fullName>
    </submittedName>
</protein>
<evidence type="ECO:0000313" key="2">
    <source>
        <dbReference type="EMBL" id="STY18895.1"/>
    </source>
</evidence>